<dbReference type="RefSeq" id="XP_030935084.1">
    <property type="nucleotide sequence ID" value="XM_031079224.1"/>
</dbReference>
<dbReference type="PANTHER" id="PTHR31672:SF13">
    <property type="entry name" value="F-BOX PROTEIN CPR30-LIKE"/>
    <property type="match status" value="1"/>
</dbReference>
<evidence type="ECO:0000259" key="1">
    <source>
        <dbReference type="PROSITE" id="PS50181"/>
    </source>
</evidence>
<dbReference type="Proteomes" id="UP000594261">
    <property type="component" value="Chromosome 9"/>
</dbReference>
<feature type="domain" description="F-box" evidence="1">
    <location>
        <begin position="9"/>
        <end position="59"/>
    </location>
</feature>
<dbReference type="GeneID" id="115960360"/>
<dbReference type="FunCoup" id="A0A7N2MJI8">
    <property type="interactions" value="116"/>
</dbReference>
<name>A0A7N2MJI8_QUELO</name>
<gene>
    <name evidence="2" type="primary">LOC115960360</name>
</gene>
<dbReference type="Gramene" id="QL09p022599:mrna">
    <property type="protein sequence ID" value="QL09p022599:mrna:CDS:2"/>
    <property type="gene ID" value="QL09p022599"/>
</dbReference>
<dbReference type="PANTHER" id="PTHR31672">
    <property type="entry name" value="BNACNNG10540D PROTEIN"/>
    <property type="match status" value="1"/>
</dbReference>
<dbReference type="NCBIfam" id="TIGR01640">
    <property type="entry name" value="F_box_assoc_1"/>
    <property type="match status" value="1"/>
</dbReference>
<dbReference type="InParanoid" id="A0A7N2MJI8"/>
<dbReference type="KEGG" id="qlo:115960360"/>
<keyword evidence="3" id="KW-1185">Reference proteome</keyword>
<protein>
    <recommendedName>
        <fullName evidence="1">F-box domain-containing protein</fullName>
    </recommendedName>
</protein>
<dbReference type="InterPro" id="IPR017451">
    <property type="entry name" value="F-box-assoc_interact_dom"/>
</dbReference>
<dbReference type="Pfam" id="PF00646">
    <property type="entry name" value="F-box"/>
    <property type="match status" value="1"/>
</dbReference>
<accession>A0A7N2MJI8</accession>
<evidence type="ECO:0000313" key="2">
    <source>
        <dbReference type="EnsemblPlants" id="QL09p022599:mrna:CDS:2"/>
    </source>
</evidence>
<dbReference type="InterPro" id="IPR013187">
    <property type="entry name" value="F-box-assoc_dom_typ3"/>
</dbReference>
<dbReference type="EMBL" id="LRBV02000009">
    <property type="status" value="NOT_ANNOTATED_CDS"/>
    <property type="molecule type" value="Genomic_DNA"/>
</dbReference>
<dbReference type="InterPro" id="IPR001810">
    <property type="entry name" value="F-box_dom"/>
</dbReference>
<dbReference type="EnsemblPlants" id="QL09p022599:mrna">
    <property type="protein sequence ID" value="QL09p022599:mrna:CDS:2"/>
    <property type="gene ID" value="QL09p022599"/>
</dbReference>
<dbReference type="InterPro" id="IPR050796">
    <property type="entry name" value="SCF_F-box_component"/>
</dbReference>
<dbReference type="Pfam" id="PF08268">
    <property type="entry name" value="FBA_3"/>
    <property type="match status" value="1"/>
</dbReference>
<organism evidence="2 3">
    <name type="scientific">Quercus lobata</name>
    <name type="common">Valley oak</name>
    <dbReference type="NCBI Taxonomy" id="97700"/>
    <lineage>
        <taxon>Eukaryota</taxon>
        <taxon>Viridiplantae</taxon>
        <taxon>Streptophyta</taxon>
        <taxon>Embryophyta</taxon>
        <taxon>Tracheophyta</taxon>
        <taxon>Spermatophyta</taxon>
        <taxon>Magnoliopsida</taxon>
        <taxon>eudicotyledons</taxon>
        <taxon>Gunneridae</taxon>
        <taxon>Pentapetalae</taxon>
        <taxon>rosids</taxon>
        <taxon>fabids</taxon>
        <taxon>Fagales</taxon>
        <taxon>Fagaceae</taxon>
        <taxon>Quercus</taxon>
    </lineage>
</organism>
<dbReference type="AlphaFoldDB" id="A0A7N2MJI8"/>
<dbReference type="SUPFAM" id="SSF81383">
    <property type="entry name" value="F-box domain"/>
    <property type="match status" value="1"/>
</dbReference>
<evidence type="ECO:0000313" key="3">
    <source>
        <dbReference type="Proteomes" id="UP000594261"/>
    </source>
</evidence>
<dbReference type="InterPro" id="IPR036047">
    <property type="entry name" value="F-box-like_dom_sf"/>
</dbReference>
<dbReference type="Gene3D" id="1.20.1280.50">
    <property type="match status" value="1"/>
</dbReference>
<dbReference type="PROSITE" id="PS50181">
    <property type="entry name" value="FBOX"/>
    <property type="match status" value="1"/>
</dbReference>
<dbReference type="OMA" id="DANICCY"/>
<dbReference type="CDD" id="cd22157">
    <property type="entry name" value="F-box_AtFBW1-like"/>
    <property type="match status" value="1"/>
</dbReference>
<reference evidence="2 3" key="1">
    <citation type="journal article" date="2016" name="G3 (Bethesda)">
        <title>First Draft Assembly and Annotation of the Genome of a California Endemic Oak Quercus lobata Nee (Fagaceae).</title>
        <authorList>
            <person name="Sork V.L."/>
            <person name="Fitz-Gibbon S.T."/>
            <person name="Puiu D."/>
            <person name="Crepeau M."/>
            <person name="Gugger P.F."/>
            <person name="Sherman R."/>
            <person name="Stevens K."/>
            <person name="Langley C.H."/>
            <person name="Pellegrini M."/>
            <person name="Salzberg S.L."/>
        </authorList>
    </citation>
    <scope>NUCLEOTIDE SEQUENCE [LARGE SCALE GENOMIC DNA]</scope>
    <source>
        <strain evidence="2 3">cv. SW786</strain>
    </source>
</reference>
<sequence>MLQPTIFRRRTNLDLPEEIVLEILTRLPVKSLLRFRCVCKSWYSYITNPNFISTHLNSLLSHNHGYVIYMRRTFPRYSSSSSHSQVCTVCCDRTFERVPEFRIPFTFRSGRPKLVGSCNGILLLCLTDFIVSEFNAVYLWNPSIRKFKKLPDTCLSRLHHAKLGFGYDSLNNDYKVVRISRSRVKVMPPLEVEVYTLSSDSWKRIELGIPWRPNVVFCKINCSLSSPFVSGHLHWMFLYVEDRGGRKRRFTRMILSFDVNSEKFKELPLPDDEGSCITIYLTSFKGKLALIKFRSGVQSCDTLCSIWVMREYGVFDSWNKLCVVPVEGTYNIIGFTKYDLLLIRRRPRLVSTNSELEREVKSVLIDPETLHENEISIPVDNRLDLATHMESLALLHGENVVSY</sequence>
<dbReference type="SMART" id="SM00256">
    <property type="entry name" value="FBOX"/>
    <property type="match status" value="1"/>
</dbReference>
<proteinExistence type="predicted"/>
<reference evidence="2" key="2">
    <citation type="submission" date="2021-01" db="UniProtKB">
        <authorList>
            <consortium name="EnsemblPlants"/>
        </authorList>
    </citation>
    <scope>IDENTIFICATION</scope>
</reference>